<dbReference type="SUPFAM" id="SSF143744">
    <property type="entry name" value="GlcG-like"/>
    <property type="match status" value="1"/>
</dbReference>
<comment type="caution">
    <text evidence="2">The sequence shown here is derived from an EMBL/GenBank/DDBJ whole genome shotgun (WGS) entry which is preliminary data.</text>
</comment>
<dbReference type="InterPro" id="IPR038084">
    <property type="entry name" value="PduO/GlcC-like_sf"/>
</dbReference>
<dbReference type="InterPro" id="IPR005624">
    <property type="entry name" value="PduO/GlcC-like"/>
</dbReference>
<evidence type="ECO:0000313" key="3">
    <source>
        <dbReference type="Proteomes" id="UP000238157"/>
    </source>
</evidence>
<dbReference type="OrthoDB" id="9778896at2"/>
<keyword evidence="1" id="KW-0732">Signal</keyword>
<reference evidence="2 3" key="1">
    <citation type="submission" date="2018-03" db="EMBL/GenBank/DDBJ databases">
        <title>Genomic Encyclopedia of Archaeal and Bacterial Type Strains, Phase II (KMG-II): from individual species to whole genera.</title>
        <authorList>
            <person name="Goeker M."/>
        </authorList>
    </citation>
    <scope>NUCLEOTIDE SEQUENCE [LARGE SCALE GENOMIC DNA]</scope>
    <source>
        <strain evidence="2 3">DSM 27929</strain>
    </source>
</reference>
<dbReference type="RefSeq" id="WP_106132352.1">
    <property type="nucleotide sequence ID" value="NZ_PVTR01000002.1"/>
</dbReference>
<dbReference type="Gene3D" id="3.30.450.150">
    <property type="entry name" value="Haem-degrading domain"/>
    <property type="match status" value="1"/>
</dbReference>
<name>A0A2T0WSI8_9BACT</name>
<dbReference type="PANTHER" id="PTHR34309">
    <property type="entry name" value="SLR1406 PROTEIN"/>
    <property type="match status" value="1"/>
</dbReference>
<dbReference type="Proteomes" id="UP000238157">
    <property type="component" value="Unassembled WGS sequence"/>
</dbReference>
<organism evidence="2 3">
    <name type="scientific">Mongoliibacter ruber</name>
    <dbReference type="NCBI Taxonomy" id="1750599"/>
    <lineage>
        <taxon>Bacteria</taxon>
        <taxon>Pseudomonadati</taxon>
        <taxon>Bacteroidota</taxon>
        <taxon>Cytophagia</taxon>
        <taxon>Cytophagales</taxon>
        <taxon>Cyclobacteriaceae</taxon>
        <taxon>Mongoliibacter</taxon>
    </lineage>
</organism>
<keyword evidence="3" id="KW-1185">Reference proteome</keyword>
<accession>A0A2T0WSI8</accession>
<dbReference type="Pfam" id="PF03928">
    <property type="entry name" value="HbpS-like"/>
    <property type="match status" value="1"/>
</dbReference>
<evidence type="ECO:0000256" key="1">
    <source>
        <dbReference type="SAM" id="SignalP"/>
    </source>
</evidence>
<feature type="signal peptide" evidence="1">
    <location>
        <begin position="1"/>
        <end position="19"/>
    </location>
</feature>
<feature type="chain" id="PRO_5015735033" evidence="1">
    <location>
        <begin position="20"/>
        <end position="153"/>
    </location>
</feature>
<dbReference type="InterPro" id="IPR052517">
    <property type="entry name" value="GlcG_carb_metab_protein"/>
</dbReference>
<sequence>MRLLLLSTICFLMTFTVFSQQQPYLSLAEAKRIADAAEKKAVENEWTVVIAILDAGGHLILLRKIDGTQIGSVEVAQAKAKSAVYFKRSTKVFEDGIADGNNRLITLPNAVALEGGLPIFRDGHCIGAIGVSGVRSDQDGIIAEAGLSVLESN</sequence>
<dbReference type="PANTHER" id="PTHR34309:SF1">
    <property type="entry name" value="PROTEIN GLCG"/>
    <property type="match status" value="1"/>
</dbReference>
<protein>
    <submittedName>
        <fullName evidence="2">Uncharacterized protein GlcG (DUF336 family)</fullName>
    </submittedName>
</protein>
<dbReference type="EMBL" id="PVTR01000002">
    <property type="protein sequence ID" value="PRY89650.1"/>
    <property type="molecule type" value="Genomic_DNA"/>
</dbReference>
<dbReference type="AlphaFoldDB" id="A0A2T0WSI8"/>
<proteinExistence type="predicted"/>
<gene>
    <name evidence="2" type="ORF">CLW00_102126</name>
</gene>
<evidence type="ECO:0000313" key="2">
    <source>
        <dbReference type="EMBL" id="PRY89650.1"/>
    </source>
</evidence>